<dbReference type="InterPro" id="IPR000873">
    <property type="entry name" value="AMP-dep_synth/lig_dom"/>
</dbReference>
<dbReference type="EC" id="6.2.1.3" evidence="4"/>
<dbReference type="Pfam" id="PF00501">
    <property type="entry name" value="AMP-binding"/>
    <property type="match status" value="1"/>
</dbReference>
<dbReference type="InterPro" id="IPR042099">
    <property type="entry name" value="ANL_N_sf"/>
</dbReference>
<evidence type="ECO:0000256" key="2">
    <source>
        <dbReference type="ARBA" id="ARBA00022832"/>
    </source>
</evidence>
<keyword evidence="1" id="KW-0436">Ligase</keyword>
<keyword evidence="2" id="KW-0276">Fatty acid metabolism</keyword>
<proteinExistence type="predicted"/>
<name>A0A6M2DNU1_XENCH</name>
<dbReference type="EMBL" id="GIIL01002781">
    <property type="protein sequence ID" value="NOV46507.1"/>
    <property type="molecule type" value="Transcribed_RNA"/>
</dbReference>
<dbReference type="GO" id="GO:0005783">
    <property type="term" value="C:endoplasmic reticulum"/>
    <property type="evidence" value="ECO:0007669"/>
    <property type="project" value="TreeGrafter"/>
</dbReference>
<evidence type="ECO:0000313" key="7">
    <source>
        <dbReference type="EMBL" id="NOV46507.1"/>
    </source>
</evidence>
<reference evidence="7" key="1">
    <citation type="submission" date="2020-03" db="EMBL/GenBank/DDBJ databases">
        <title>Transcriptomic Profiling of the Digestive Tract of the Rat Flea, Xenopsylla cheopis, Following Blood Feeding and Infection with Yersinia pestis.</title>
        <authorList>
            <person name="Bland D.M."/>
            <person name="Martens C.A."/>
            <person name="Virtaneva K."/>
            <person name="Kanakabandi K."/>
            <person name="Long D."/>
            <person name="Rosenke R."/>
            <person name="Saturday G.A."/>
            <person name="Hoyt F.H."/>
            <person name="Bruno D.P."/>
            <person name="Ribeiro J.M.C."/>
            <person name="Hinnebusch J."/>
        </authorList>
    </citation>
    <scope>NUCLEOTIDE SEQUENCE</scope>
</reference>
<dbReference type="PANTHER" id="PTHR43272">
    <property type="entry name" value="LONG-CHAIN-FATTY-ACID--COA LIGASE"/>
    <property type="match status" value="1"/>
</dbReference>
<sequence>MDESPLAKSQEFDKIDMSETIPEHSLKSNGVTPKRVEKSAEEHLNGPDQILPSDVITTCDPAGCVKLQMGSYGITSTTPLSIPGLLMRAVKRHPDVVALAAKDSNNQWMKYTYSDYLREVRNVAKAFLKLGLERHHTVCILGFNSPEWFIADVAAIFAGGLACGIYTTNSAEACKYCAENSRANIIVVQDQKQLEKILSVRKELPLVKAIIQYEGEPTEPDVLSWSKLCELGEAESDEQLDNILKTIGVNQACTIVYTSGTVGNPKGVMLSHDNMAYDAMTVLERIGDVESGKEIIVSYLPLSHVAAQMVDIYLTMMCSASVYFADKEALKGSLVNVLQEVQPTRFLAVPRIYEKIHEKMLSIGARNGAVKKWLAQWAKGHGLKHTMDLMNGTPSNTWGYWLSSILVLGKIRAALGFTRCRTLVSAAAPISPDTKSYFMSLDMPIMEAFGMSESSGAHTLTDYNRFNLSTVGYALPGVETKIDNPDQNGEGEICMRGRHIFMGYLNEEAKTAEAKDEDGWLHSGDIGKIDDKELMYITGRIKEILITAGGENVPPVQIEYLVKSELPNLSNVVLIGDKKKFLTLLVTLKTEMDKDSGAPLDKLDYSVKSWLKSLGCKEYETLSEVLEAGPEPKLMKDIQDGIERANKHAVSNAQRIQKFAILPADLSIPTGELGPTLKLKRSVITKKYEDLIEKMYS</sequence>
<feature type="region of interest" description="Disordered" evidence="5">
    <location>
        <begin position="1"/>
        <end position="48"/>
    </location>
</feature>
<dbReference type="AlphaFoldDB" id="A0A6M2DNU1"/>
<feature type="domain" description="AMP-dependent synthetase/ligase" evidence="6">
    <location>
        <begin position="88"/>
        <end position="505"/>
    </location>
</feature>
<feature type="compositionally biased region" description="Basic and acidic residues" evidence="5">
    <location>
        <begin position="34"/>
        <end position="45"/>
    </location>
</feature>
<evidence type="ECO:0000259" key="6">
    <source>
        <dbReference type="Pfam" id="PF00501"/>
    </source>
</evidence>
<evidence type="ECO:0000256" key="4">
    <source>
        <dbReference type="ARBA" id="ARBA00026121"/>
    </source>
</evidence>
<feature type="compositionally biased region" description="Basic and acidic residues" evidence="5">
    <location>
        <begin position="10"/>
        <end position="26"/>
    </location>
</feature>
<dbReference type="GO" id="GO:0016020">
    <property type="term" value="C:membrane"/>
    <property type="evidence" value="ECO:0007669"/>
    <property type="project" value="TreeGrafter"/>
</dbReference>
<organism evidence="7">
    <name type="scientific">Xenopsylla cheopis</name>
    <name type="common">Oriental rat flea</name>
    <name type="synonym">Pulex cheopis</name>
    <dbReference type="NCBI Taxonomy" id="163159"/>
    <lineage>
        <taxon>Eukaryota</taxon>
        <taxon>Metazoa</taxon>
        <taxon>Ecdysozoa</taxon>
        <taxon>Arthropoda</taxon>
        <taxon>Hexapoda</taxon>
        <taxon>Insecta</taxon>
        <taxon>Pterygota</taxon>
        <taxon>Neoptera</taxon>
        <taxon>Endopterygota</taxon>
        <taxon>Siphonaptera</taxon>
        <taxon>Pulicidae</taxon>
        <taxon>Xenopsyllinae</taxon>
        <taxon>Xenopsylla</taxon>
    </lineage>
</organism>
<evidence type="ECO:0000256" key="1">
    <source>
        <dbReference type="ARBA" id="ARBA00022598"/>
    </source>
</evidence>
<protein>
    <recommendedName>
        <fullName evidence="4">long-chain-fatty-acid--CoA ligase</fullName>
        <ecNumber evidence="4">6.2.1.3</ecNumber>
    </recommendedName>
</protein>
<evidence type="ECO:0000256" key="3">
    <source>
        <dbReference type="ARBA" id="ARBA00023098"/>
    </source>
</evidence>
<accession>A0A6M2DNU1</accession>
<evidence type="ECO:0000256" key="5">
    <source>
        <dbReference type="SAM" id="MobiDB-lite"/>
    </source>
</evidence>
<dbReference type="GO" id="GO:0004467">
    <property type="term" value="F:long-chain fatty acid-CoA ligase activity"/>
    <property type="evidence" value="ECO:0007669"/>
    <property type="project" value="UniProtKB-EC"/>
</dbReference>
<dbReference type="PANTHER" id="PTHR43272:SF32">
    <property type="entry name" value="AMP-DEPENDENT SYNTHETASE_LIGASE DOMAIN-CONTAINING PROTEIN"/>
    <property type="match status" value="1"/>
</dbReference>
<dbReference type="SUPFAM" id="SSF56801">
    <property type="entry name" value="Acetyl-CoA synthetase-like"/>
    <property type="match status" value="1"/>
</dbReference>
<dbReference type="Gene3D" id="3.40.50.12780">
    <property type="entry name" value="N-terminal domain of ligase-like"/>
    <property type="match status" value="1"/>
</dbReference>
<keyword evidence="3" id="KW-0443">Lipid metabolism</keyword>